<dbReference type="EMBL" id="CP144541">
    <property type="protein sequence ID" value="WVW80223.1"/>
    <property type="molecule type" value="Genomic_DNA"/>
</dbReference>
<dbReference type="STRING" id="1296100.A0A1B9GED0"/>
<dbReference type="Proteomes" id="UP000092730">
    <property type="component" value="Chromosome 1"/>
</dbReference>
<dbReference type="SUPFAM" id="SSF53474">
    <property type="entry name" value="alpha/beta-Hydrolases"/>
    <property type="match status" value="1"/>
</dbReference>
<name>A0A1B9GED0_9TREE</name>
<keyword evidence="4" id="KW-1185">Reference proteome</keyword>
<dbReference type="OrthoDB" id="408631at2759"/>
<dbReference type="InterPro" id="IPR002018">
    <property type="entry name" value="CarbesteraseB"/>
</dbReference>
<reference evidence="3" key="2">
    <citation type="submission" date="2013-07" db="EMBL/GenBank/DDBJ databases">
        <authorList>
            <consortium name="The Broad Institute Genome Sequencing Platform"/>
            <person name="Cuomo C."/>
            <person name="Litvintseva A."/>
            <person name="Chen Y."/>
            <person name="Heitman J."/>
            <person name="Sun S."/>
            <person name="Springer D."/>
            <person name="Dromer F."/>
            <person name="Young S.K."/>
            <person name="Zeng Q."/>
            <person name="Gargeya S."/>
            <person name="Fitzgerald M."/>
            <person name="Abouelleil A."/>
            <person name="Alvarado L."/>
            <person name="Berlin A.M."/>
            <person name="Chapman S.B."/>
            <person name="Dewar J."/>
            <person name="Goldberg J."/>
            <person name="Griggs A."/>
            <person name="Gujja S."/>
            <person name="Hansen M."/>
            <person name="Howarth C."/>
            <person name="Imamovic A."/>
            <person name="Larimer J."/>
            <person name="McCowan C."/>
            <person name="Murphy C."/>
            <person name="Pearson M."/>
            <person name="Priest M."/>
            <person name="Roberts A."/>
            <person name="Saif S."/>
            <person name="Shea T."/>
            <person name="Sykes S."/>
            <person name="Wortman J."/>
            <person name="Nusbaum C."/>
            <person name="Birren B."/>
        </authorList>
    </citation>
    <scope>NUCLEOTIDE SEQUENCE</scope>
    <source>
        <strain evidence="3">CBS 10118</strain>
    </source>
</reference>
<dbReference type="PANTHER" id="PTHR45570:SF1">
    <property type="entry name" value="CARBOXYLIC ESTER HYDROLASE"/>
    <property type="match status" value="1"/>
</dbReference>
<reference evidence="2" key="3">
    <citation type="submission" date="2014-01" db="EMBL/GenBank/DDBJ databases">
        <title>Evolution of pathogenesis and genome organization in the Tremellales.</title>
        <authorList>
            <person name="Cuomo C."/>
            <person name="Litvintseva A."/>
            <person name="Heitman J."/>
            <person name="Chen Y."/>
            <person name="Sun S."/>
            <person name="Springer D."/>
            <person name="Dromer F."/>
            <person name="Young S."/>
            <person name="Zeng Q."/>
            <person name="Chapman S."/>
            <person name="Gujja S."/>
            <person name="Saif S."/>
            <person name="Birren B."/>
        </authorList>
    </citation>
    <scope>NUCLEOTIDE SEQUENCE</scope>
    <source>
        <strain evidence="2">CBS 10118</strain>
    </source>
</reference>
<evidence type="ECO:0000313" key="4">
    <source>
        <dbReference type="Proteomes" id="UP000092730"/>
    </source>
</evidence>
<dbReference type="VEuPathDB" id="FungiDB:I302_00890"/>
<dbReference type="Gene3D" id="3.40.50.1820">
    <property type="entry name" value="alpha/beta hydrolase"/>
    <property type="match status" value="1"/>
</dbReference>
<proteinExistence type="predicted"/>
<evidence type="ECO:0000259" key="1">
    <source>
        <dbReference type="Pfam" id="PF00135"/>
    </source>
</evidence>
<organism evidence="2">
    <name type="scientific">Kwoniella bestiolae CBS 10118</name>
    <dbReference type="NCBI Taxonomy" id="1296100"/>
    <lineage>
        <taxon>Eukaryota</taxon>
        <taxon>Fungi</taxon>
        <taxon>Dikarya</taxon>
        <taxon>Basidiomycota</taxon>
        <taxon>Agaricomycotina</taxon>
        <taxon>Tremellomycetes</taxon>
        <taxon>Tremellales</taxon>
        <taxon>Cryptococcaceae</taxon>
        <taxon>Kwoniella</taxon>
    </lineage>
</organism>
<dbReference type="InterPro" id="IPR029058">
    <property type="entry name" value="AB_hydrolase_fold"/>
</dbReference>
<dbReference type="RefSeq" id="XP_019050456.1">
    <property type="nucleotide sequence ID" value="XM_019187578.1"/>
</dbReference>
<dbReference type="Pfam" id="PF00135">
    <property type="entry name" value="COesterase"/>
    <property type="match status" value="1"/>
</dbReference>
<feature type="domain" description="Carboxylesterase type B" evidence="1">
    <location>
        <begin position="168"/>
        <end position="597"/>
    </location>
</feature>
<dbReference type="AlphaFoldDB" id="A0A1B9GED0"/>
<reference evidence="2" key="1">
    <citation type="submission" date="2013-07" db="EMBL/GenBank/DDBJ databases">
        <title>The Genome Sequence of Cryptococcus bestiolae CBS10118.</title>
        <authorList>
            <consortium name="The Broad Institute Genome Sequencing Platform"/>
            <person name="Cuomo C."/>
            <person name="Litvintseva A."/>
            <person name="Chen Y."/>
            <person name="Heitman J."/>
            <person name="Sun S."/>
            <person name="Springer D."/>
            <person name="Dromer F."/>
            <person name="Young S.K."/>
            <person name="Zeng Q."/>
            <person name="Gargeya S."/>
            <person name="Fitzgerald M."/>
            <person name="Abouelleil A."/>
            <person name="Alvarado L."/>
            <person name="Berlin A.M."/>
            <person name="Chapman S.B."/>
            <person name="Dewar J."/>
            <person name="Goldberg J."/>
            <person name="Griggs A."/>
            <person name="Gujja S."/>
            <person name="Hansen M."/>
            <person name="Howarth C."/>
            <person name="Imamovic A."/>
            <person name="Larimer J."/>
            <person name="McCowan C."/>
            <person name="Murphy C."/>
            <person name="Pearson M."/>
            <person name="Priest M."/>
            <person name="Roberts A."/>
            <person name="Saif S."/>
            <person name="Shea T."/>
            <person name="Sykes S."/>
            <person name="Wortman J."/>
            <person name="Nusbaum C."/>
            <person name="Birren B."/>
        </authorList>
    </citation>
    <scope>NUCLEOTIDE SEQUENCE [LARGE SCALE GENOMIC DNA]</scope>
    <source>
        <strain evidence="2">CBS 10118</strain>
    </source>
</reference>
<gene>
    <name evidence="2" type="ORF">I302_00890</name>
    <name evidence="3" type="ORF">I302_102201</name>
</gene>
<accession>A0A1B9GED0</accession>
<reference evidence="3" key="4">
    <citation type="submission" date="2024-02" db="EMBL/GenBank/DDBJ databases">
        <title>Comparative genomics of Cryptococcus and Kwoniella reveals pathogenesis evolution and contrasting modes of karyotype evolution via chromosome fusion or intercentromeric recombination.</title>
        <authorList>
            <person name="Coelho M.A."/>
            <person name="David-Palma M."/>
            <person name="Shea T."/>
            <person name="Bowers K."/>
            <person name="McGinley-Smith S."/>
            <person name="Mohammad A.W."/>
            <person name="Gnirke A."/>
            <person name="Yurkov A.M."/>
            <person name="Nowrousian M."/>
            <person name="Sun S."/>
            <person name="Cuomo C.A."/>
            <person name="Heitman J."/>
        </authorList>
    </citation>
    <scope>NUCLEOTIDE SEQUENCE</scope>
    <source>
        <strain evidence="3">CBS 10118</strain>
    </source>
</reference>
<dbReference type="GeneID" id="30205289"/>
<dbReference type="EMBL" id="KI894018">
    <property type="protein sequence ID" value="OCF29386.1"/>
    <property type="molecule type" value="Genomic_DNA"/>
</dbReference>
<evidence type="ECO:0000313" key="3">
    <source>
        <dbReference type="EMBL" id="WVW80223.1"/>
    </source>
</evidence>
<evidence type="ECO:0000313" key="2">
    <source>
        <dbReference type="EMBL" id="OCF29386.1"/>
    </source>
</evidence>
<sequence length="663" mass="71830">MVPAQIIPRATRPRSWDLRTNTPLSSYGSDPNLIGTGIQRTQGVEDEAFEDQYDSTPLCEVDSEEAQDLDIQTHSFTSIYISQRPKYQQSLQLRPSSFLISTIGLASHHTPDDFFSPPAHLPLSTGIVAKGLSTPEGACRYTVRYGKAERWGESEWALDGVKNQSFSDFPPSCPQSPGTYVSGNQQSEDCLFATVYVPQSANLLSNLPVFVWVHGGSHIAGSASAPGLDGSNLAVKGDMIVVVLQYRLGVLGFLPPSSASSSSNPNLGLRDVILALKGIQKGIRVVGGDKDKVTVGGQSSGAGLIRALLGSSEAKGLFRAAIIQSDPMSYGNSPNSVTLKLRDAFYNQEPMKKCTDLECLRGIPSASIIAAQDVLVSTAPLIIEGLPLSMPIRPTFGNPTLPTDPTVSLFTSPSDLPLWDIPLLITTVSNEAGTAVSELFPGPVPVSQDVYLATLAATINPDRASIVSSSGEYALPNSLGYGEGGDLFRETYEKAATQGIWACPNRDVAERWSRNGGKVWVGQWNKGVTYPSNAGEGYCTLQGTVCHEDDIYPTFGTSPDTSSETSSLEQDILKYWTSFITHIDPSPSSTKRDVDCKKSFRDWFSWFWPFKRAYLPVSSSSSDDWSPYTSEEDVFALGGGQISKCPEGFWGGRVKYDWQIYDQ</sequence>
<protein>
    <recommendedName>
        <fullName evidence="1">Carboxylesterase type B domain-containing protein</fullName>
    </recommendedName>
</protein>
<dbReference type="PANTHER" id="PTHR45570">
    <property type="entry name" value="CARBOXYLIC ESTER HYDROLASE"/>
    <property type="match status" value="1"/>
</dbReference>
<dbReference type="KEGG" id="kbi:30205289"/>